<comment type="caution">
    <text evidence="1">The sequence shown here is derived from an EMBL/GenBank/DDBJ whole genome shotgun (WGS) entry which is preliminary data.</text>
</comment>
<evidence type="ECO:0000313" key="1">
    <source>
        <dbReference type="EMBL" id="KKT37261.1"/>
    </source>
</evidence>
<sequence length="34" mass="4091">MPVLQLRRSLAERGFRPQAQLNYTKIEKNSNNMW</sequence>
<protein>
    <submittedName>
        <fullName evidence="1">Uncharacterized protein</fullName>
    </submittedName>
</protein>
<name>A0A837I7Y2_9BACT</name>
<gene>
    <name evidence="1" type="ORF">UW25_C0001G0069</name>
</gene>
<accession>A0A837I7Y2</accession>
<dbReference type="Proteomes" id="UP000033815">
    <property type="component" value="Unassembled WGS sequence"/>
</dbReference>
<dbReference type="AlphaFoldDB" id="A0A837I7Y2"/>
<dbReference type="EMBL" id="LCHP01000001">
    <property type="protein sequence ID" value="KKT37261.1"/>
    <property type="molecule type" value="Genomic_DNA"/>
</dbReference>
<reference evidence="1 2" key="1">
    <citation type="journal article" date="2015" name="Nature">
        <title>rRNA introns, odd ribosomes, and small enigmatic genomes across a large radiation of phyla.</title>
        <authorList>
            <person name="Brown C.T."/>
            <person name="Hug L.A."/>
            <person name="Thomas B.C."/>
            <person name="Sharon I."/>
            <person name="Castelle C.J."/>
            <person name="Singh A."/>
            <person name="Wilkins M.J."/>
            <person name="Williams K.H."/>
            <person name="Banfield J.F."/>
        </authorList>
    </citation>
    <scope>NUCLEOTIDE SEQUENCE [LARGE SCALE GENOMIC DNA]</scope>
</reference>
<evidence type="ECO:0000313" key="2">
    <source>
        <dbReference type="Proteomes" id="UP000033815"/>
    </source>
</evidence>
<proteinExistence type="predicted"/>
<organism evidence="1 2">
    <name type="scientific">Candidatus Nomurabacteria bacterium GW2011_GWB1_44_12</name>
    <dbReference type="NCBI Taxonomy" id="1618748"/>
    <lineage>
        <taxon>Bacteria</taxon>
        <taxon>Candidatus Nomuraibacteriota</taxon>
    </lineage>
</organism>